<dbReference type="InterPro" id="IPR028098">
    <property type="entry name" value="Glyco_trans_4-like_N"/>
</dbReference>
<name>A0ABY4ZQA3_9CAUL</name>
<dbReference type="GO" id="GO:0016757">
    <property type="term" value="F:glycosyltransferase activity"/>
    <property type="evidence" value="ECO:0007669"/>
    <property type="project" value="UniProtKB-KW"/>
</dbReference>
<sequence>MKITHYTGSLSRSAGGLYFSVSGLAKSQRALGHDVSVVGVADQFFESDRHQWGDVPLRPTKPLSSYGFSLAPIVDLITRRPDIFHIHGIWNAGPLFGLLAARLGCRVIVSPRGMVDEWILARGSSAKRLHSRLFETPLFRKAAIHALNASEAASVETFAQGGQHSLFTIPNGIDVPTAPPSGPRSRSVLFLGRLHPKKQVEELIQAWTKLEVTHGYTLSIAGWGDDKYVSKLNTLAQATSNVQMLGPLYGQAKESALRDATYFILPSLSEGLPMAVLEALAAGCIPIITDECNLPDLFQKGVAERMRSDFSDFALRMPTILSRQETELSALSQTAWTESRQYDWQNIGRKMVERYHDGGVQNSDEVRQSPL</sequence>
<dbReference type="Pfam" id="PF13579">
    <property type="entry name" value="Glyco_trans_4_4"/>
    <property type="match status" value="1"/>
</dbReference>
<dbReference type="Proteomes" id="UP001057520">
    <property type="component" value="Chromosome"/>
</dbReference>
<evidence type="ECO:0000259" key="1">
    <source>
        <dbReference type="Pfam" id="PF00534"/>
    </source>
</evidence>
<keyword evidence="3" id="KW-0328">Glycosyltransferase</keyword>
<dbReference type="PANTHER" id="PTHR45947">
    <property type="entry name" value="SULFOQUINOVOSYL TRANSFERASE SQD2"/>
    <property type="match status" value="1"/>
</dbReference>
<dbReference type="SUPFAM" id="SSF53756">
    <property type="entry name" value="UDP-Glycosyltransferase/glycogen phosphorylase"/>
    <property type="match status" value="1"/>
</dbReference>
<protein>
    <submittedName>
        <fullName evidence="3">Glycosyltransferase</fullName>
        <ecNumber evidence="3">2.4.-.-</ecNumber>
    </submittedName>
</protein>
<proteinExistence type="predicted"/>
<dbReference type="EC" id="2.4.-.-" evidence="3"/>
<accession>A0ABY4ZQA3</accession>
<dbReference type="EMBL" id="CP096040">
    <property type="protein sequence ID" value="USQ94197.1"/>
    <property type="molecule type" value="Genomic_DNA"/>
</dbReference>
<keyword evidence="4" id="KW-1185">Reference proteome</keyword>
<dbReference type="InterPro" id="IPR050194">
    <property type="entry name" value="Glycosyltransferase_grp1"/>
</dbReference>
<evidence type="ECO:0000313" key="4">
    <source>
        <dbReference type="Proteomes" id="UP001057520"/>
    </source>
</evidence>
<gene>
    <name evidence="3" type="ORF">MZV50_16490</name>
</gene>
<organism evidence="3 4">
    <name type="scientific">Caulobacter segnis</name>
    <dbReference type="NCBI Taxonomy" id="88688"/>
    <lineage>
        <taxon>Bacteria</taxon>
        <taxon>Pseudomonadati</taxon>
        <taxon>Pseudomonadota</taxon>
        <taxon>Alphaproteobacteria</taxon>
        <taxon>Caulobacterales</taxon>
        <taxon>Caulobacteraceae</taxon>
        <taxon>Caulobacter</taxon>
    </lineage>
</organism>
<feature type="domain" description="Glycosyltransferase subfamily 4-like N-terminal" evidence="2">
    <location>
        <begin position="16"/>
        <end position="172"/>
    </location>
</feature>
<keyword evidence="3" id="KW-0808">Transferase</keyword>
<dbReference type="Gene3D" id="3.40.50.2000">
    <property type="entry name" value="Glycogen Phosphorylase B"/>
    <property type="match status" value="2"/>
</dbReference>
<evidence type="ECO:0000313" key="3">
    <source>
        <dbReference type="EMBL" id="USQ94197.1"/>
    </source>
</evidence>
<reference evidence="3 4" key="1">
    <citation type="submission" date="2022-04" db="EMBL/GenBank/DDBJ databases">
        <title>Genome sequence of soybean root-associated Caulobacter segnis RL271.</title>
        <authorList>
            <person name="Longley R."/>
            <person name="Bonito G."/>
            <person name="Trigodet F."/>
            <person name="Crosson S."/>
            <person name="Fiebig A."/>
        </authorList>
    </citation>
    <scope>NUCLEOTIDE SEQUENCE [LARGE SCALE GENOMIC DNA]</scope>
    <source>
        <strain evidence="3 4">RL271</strain>
    </source>
</reference>
<evidence type="ECO:0000259" key="2">
    <source>
        <dbReference type="Pfam" id="PF13579"/>
    </source>
</evidence>
<dbReference type="Pfam" id="PF00534">
    <property type="entry name" value="Glycos_transf_1"/>
    <property type="match status" value="1"/>
</dbReference>
<dbReference type="InterPro" id="IPR001296">
    <property type="entry name" value="Glyco_trans_1"/>
</dbReference>
<dbReference type="PANTHER" id="PTHR45947:SF3">
    <property type="entry name" value="SULFOQUINOVOSYL TRANSFERASE SQD2"/>
    <property type="match status" value="1"/>
</dbReference>
<feature type="domain" description="Glycosyl transferase family 1" evidence="1">
    <location>
        <begin position="186"/>
        <end position="302"/>
    </location>
</feature>